<evidence type="ECO:0000259" key="2">
    <source>
        <dbReference type="Pfam" id="PF01408"/>
    </source>
</evidence>
<dbReference type="Gene3D" id="3.40.50.720">
    <property type="entry name" value="NAD(P)-binding Rossmann-like Domain"/>
    <property type="match status" value="1"/>
</dbReference>
<feature type="domain" description="Gfo/Idh/MocA-like oxidoreductase N-terminal" evidence="2">
    <location>
        <begin position="2"/>
        <end position="118"/>
    </location>
</feature>
<dbReference type="GO" id="GO:0016491">
    <property type="term" value="F:oxidoreductase activity"/>
    <property type="evidence" value="ECO:0007669"/>
    <property type="project" value="UniProtKB-KW"/>
</dbReference>
<dbReference type="PANTHER" id="PTHR43818:SF11">
    <property type="entry name" value="BCDNA.GH03377"/>
    <property type="match status" value="1"/>
</dbReference>
<evidence type="ECO:0000259" key="3">
    <source>
        <dbReference type="Pfam" id="PF19858"/>
    </source>
</evidence>
<evidence type="ECO:0000313" key="5">
    <source>
        <dbReference type="Proteomes" id="UP000199064"/>
    </source>
</evidence>
<accession>A0A1H4L209</accession>
<reference evidence="5" key="1">
    <citation type="submission" date="2016-10" db="EMBL/GenBank/DDBJ databases">
        <authorList>
            <person name="Varghese N."/>
            <person name="Submissions S."/>
        </authorList>
    </citation>
    <scope>NUCLEOTIDE SEQUENCE [LARGE SCALE GENOMIC DNA]</scope>
    <source>
        <strain evidence="5">ES.061</strain>
    </source>
</reference>
<dbReference type="RefSeq" id="WP_090329072.1">
    <property type="nucleotide sequence ID" value="NZ_FNSL01000001.1"/>
</dbReference>
<dbReference type="Pfam" id="PF01408">
    <property type="entry name" value="GFO_IDH_MocA"/>
    <property type="match status" value="1"/>
</dbReference>
<dbReference type="Pfam" id="PF19858">
    <property type="entry name" value="OxRdtase_C"/>
    <property type="match status" value="1"/>
</dbReference>
<dbReference type="Proteomes" id="UP000199064">
    <property type="component" value="Unassembled WGS sequence"/>
</dbReference>
<evidence type="ECO:0000256" key="1">
    <source>
        <dbReference type="ARBA" id="ARBA00023002"/>
    </source>
</evidence>
<dbReference type="SUPFAM" id="SSF55347">
    <property type="entry name" value="Glyceraldehyde-3-phosphate dehydrogenase-like, C-terminal domain"/>
    <property type="match status" value="1"/>
</dbReference>
<proteinExistence type="predicted"/>
<dbReference type="SUPFAM" id="SSF51735">
    <property type="entry name" value="NAD(P)-binding Rossmann-fold domains"/>
    <property type="match status" value="1"/>
</dbReference>
<dbReference type="InterPro" id="IPR036291">
    <property type="entry name" value="NAD(P)-bd_dom_sf"/>
</dbReference>
<dbReference type="Gene3D" id="3.30.360.10">
    <property type="entry name" value="Dihydrodipicolinate Reductase, domain 2"/>
    <property type="match status" value="1"/>
</dbReference>
<dbReference type="InterPro" id="IPR000683">
    <property type="entry name" value="Gfo/Idh/MocA-like_OxRdtase_N"/>
</dbReference>
<organism evidence="4 5">
    <name type="scientific">Nitratireductor aquibiodomus</name>
    <dbReference type="NCBI Taxonomy" id="204799"/>
    <lineage>
        <taxon>Bacteria</taxon>
        <taxon>Pseudomonadati</taxon>
        <taxon>Pseudomonadota</taxon>
        <taxon>Alphaproteobacteria</taxon>
        <taxon>Hyphomicrobiales</taxon>
        <taxon>Phyllobacteriaceae</taxon>
        <taxon>Nitratireductor</taxon>
    </lineage>
</organism>
<protein>
    <submittedName>
        <fullName evidence="4">4-carboxy-2-hydroxymuconate semialdehyde dehydrogenase</fullName>
    </submittedName>
</protein>
<dbReference type="InterPro" id="IPR050463">
    <property type="entry name" value="Gfo/Idh/MocA_oxidrdct_glycsds"/>
</dbReference>
<dbReference type="PANTHER" id="PTHR43818">
    <property type="entry name" value="BCDNA.GH03377"/>
    <property type="match status" value="1"/>
</dbReference>
<name>A0A1H4L209_9HYPH</name>
<dbReference type="InterPro" id="IPR045560">
    <property type="entry name" value="LigC_C"/>
</dbReference>
<sequence>MVRIAIIGEGAIADTHMQSLSRIVGVEVAALIYGEEKTGAAFAAKWNIAATSSHLDTVLEHDGIDAVIVASPSALHPEHTIKALETGKHVLTEIPIGLDLPTCEALAATAGARPRQLAMAAHTRRFSPAHKHLKARIEDGSFTLQHLVAETFFFRRTNLNMHGEPRSWVDNLLWHHACHTIDLFLWLSGDPKPQAFGQAGPPHPELKIPMDMSIALKAANGALLSLALSFNNRGPFGGFYRYIGDSGTFHVFRDALEDHEHQPIPLTGAAFLDQDQAFIDAINGVQPARSTIHEVMPAMRVIHRINALLQN</sequence>
<keyword evidence="5" id="KW-1185">Reference proteome</keyword>
<keyword evidence="1" id="KW-0560">Oxidoreductase</keyword>
<dbReference type="GO" id="GO:0000166">
    <property type="term" value="F:nucleotide binding"/>
    <property type="evidence" value="ECO:0007669"/>
    <property type="project" value="InterPro"/>
</dbReference>
<dbReference type="AlphaFoldDB" id="A0A1H4L209"/>
<feature type="domain" description="4-carboxy-2-hydroxymuconate-6-semialdehyde dehydrogenase-like C-terminal" evidence="3">
    <location>
        <begin position="128"/>
        <end position="268"/>
    </location>
</feature>
<dbReference type="EMBL" id="FNSL01000001">
    <property type="protein sequence ID" value="SEB64800.1"/>
    <property type="molecule type" value="Genomic_DNA"/>
</dbReference>
<evidence type="ECO:0000313" key="4">
    <source>
        <dbReference type="EMBL" id="SEB64800.1"/>
    </source>
</evidence>
<gene>
    <name evidence="4" type="ORF">SAMN05216452_2603</name>
</gene>